<dbReference type="RefSeq" id="WP_013954665.1">
    <property type="nucleotide sequence ID" value="NZ_CP005933.1"/>
</dbReference>
<dbReference type="PROSITE" id="PS00092">
    <property type="entry name" value="N6_MTASE"/>
    <property type="match status" value="1"/>
</dbReference>
<sequence>MNEKLKNYTFKMIDELKAVCHSQGLSNVGDEFKIITQMFLYKFINDKFGVLLKQKDENIKNSANWEQEYSRLSPEKRDRLLKRIANENPILFPEELLSYLVNNSNKDDFAKIFDSAMESISQRNSDLFSTRTTGRTNIEFMEPLTQCVVDPNKRNQFAKALVCKLVNFSFAEAFNEHYDFFSHIFEYLIRDYNANSGEAYAEYYTPRAIATIMARLLIGDSKDLKSVTIYDPSAGTGTLLMALSHIIGENKCTIYAQDISQKSSKMLKLNLILNGIISSLPNIIQGDTLLEPSHFDPGNKNKLRKFDFVVSNPPFKLNFEGSRDELAMMGERFWAGVPNIPKKRKKGMPIYTLFIQHVINSLNNETGKGAIVVPTGFVSALLGVENAIIRKIVDERLITGVINMPSNVFANTGTNVSVLFFDKANRYSDVVLIDASKLGIDDKSSKTKKTSLTDDDIEKIVNTFIKREKIDEFSAVVTYDEITQHKYSLSPGQYFDIKIEYVDISEEEFKKQINEYSEELRQLFKESDDLQREILDKLGKLKYEKS</sequence>
<dbReference type="GO" id="GO:0003677">
    <property type="term" value="F:DNA binding"/>
    <property type="evidence" value="ECO:0007669"/>
    <property type="project" value="InterPro"/>
</dbReference>
<evidence type="ECO:0000313" key="9">
    <source>
        <dbReference type="EMBL" id="AIA33817.1"/>
    </source>
</evidence>
<keyword evidence="2" id="KW-0489">Methyltransferase</keyword>
<proteinExistence type="predicted"/>
<evidence type="ECO:0000256" key="1">
    <source>
        <dbReference type="ARBA" id="ARBA00011900"/>
    </source>
</evidence>
<evidence type="ECO:0000256" key="3">
    <source>
        <dbReference type="ARBA" id="ARBA00022679"/>
    </source>
</evidence>
<dbReference type="InterPro" id="IPR029063">
    <property type="entry name" value="SAM-dependent_MTases_sf"/>
</dbReference>
<evidence type="ECO:0000256" key="6">
    <source>
        <dbReference type="ARBA" id="ARBA00047942"/>
    </source>
</evidence>
<keyword evidence="4" id="KW-0949">S-adenosyl-L-methionine</keyword>
<dbReference type="HOGENOM" id="CLU_037306_0_0_14"/>
<dbReference type="PRINTS" id="PR00507">
    <property type="entry name" value="N12N6MTFRASE"/>
</dbReference>
<dbReference type="GO" id="GO:0009307">
    <property type="term" value="P:DNA restriction-modification system"/>
    <property type="evidence" value="ECO:0007669"/>
    <property type="project" value="UniProtKB-KW"/>
</dbReference>
<evidence type="ECO:0000256" key="7">
    <source>
        <dbReference type="SAM" id="Coils"/>
    </source>
</evidence>
<keyword evidence="5" id="KW-0680">Restriction system</keyword>
<dbReference type="InterPro" id="IPR003356">
    <property type="entry name" value="DNA_methylase_A-5"/>
</dbReference>
<dbReference type="GO" id="GO:0032259">
    <property type="term" value="P:methylation"/>
    <property type="evidence" value="ECO:0007669"/>
    <property type="project" value="UniProtKB-KW"/>
</dbReference>
<evidence type="ECO:0000256" key="2">
    <source>
        <dbReference type="ARBA" id="ARBA00022603"/>
    </source>
</evidence>
<dbReference type="PANTHER" id="PTHR42933:SF1">
    <property type="entry name" value="SITE-SPECIFIC DNA-METHYLTRANSFERASE (ADENINE-SPECIFIC)"/>
    <property type="match status" value="1"/>
</dbReference>
<dbReference type="Proteomes" id="UP000027182">
    <property type="component" value="Chromosome"/>
</dbReference>
<organism evidence="9 10">
    <name type="scientific">Mycoplasmopsis bovis CQ-W70</name>
    <dbReference type="NCBI Taxonomy" id="1316930"/>
    <lineage>
        <taxon>Bacteria</taxon>
        <taxon>Bacillati</taxon>
        <taxon>Mycoplasmatota</taxon>
        <taxon>Mycoplasmoidales</taxon>
        <taxon>Metamycoplasmataceae</taxon>
        <taxon>Mycoplasmopsis</taxon>
    </lineage>
</organism>
<dbReference type="InterPro" id="IPR002052">
    <property type="entry name" value="DNA_methylase_N6_adenine_CS"/>
</dbReference>
<gene>
    <name evidence="9" type="ORF">K668_01155</name>
</gene>
<keyword evidence="7" id="KW-0175">Coiled coil</keyword>
<dbReference type="AlphaFoldDB" id="A0A059Y876"/>
<feature type="domain" description="DNA methylase adenine-specific" evidence="8">
    <location>
        <begin position="178"/>
        <end position="497"/>
    </location>
</feature>
<protein>
    <recommendedName>
        <fullName evidence="1">site-specific DNA-methyltransferase (adenine-specific)</fullName>
        <ecNumber evidence="1">2.1.1.72</ecNumber>
    </recommendedName>
</protein>
<dbReference type="EC" id="2.1.1.72" evidence="1"/>
<feature type="coiled-coil region" evidence="7">
    <location>
        <begin position="506"/>
        <end position="533"/>
    </location>
</feature>
<dbReference type="SUPFAM" id="SSF53335">
    <property type="entry name" value="S-adenosyl-L-methionine-dependent methyltransferases"/>
    <property type="match status" value="1"/>
</dbReference>
<accession>A0A059Y876</accession>
<dbReference type="InterPro" id="IPR051537">
    <property type="entry name" value="DNA_Adenine_Mtase"/>
</dbReference>
<dbReference type="GO" id="GO:0009007">
    <property type="term" value="F:site-specific DNA-methyltransferase (adenine-specific) activity"/>
    <property type="evidence" value="ECO:0007669"/>
    <property type="project" value="UniProtKB-EC"/>
</dbReference>
<dbReference type="PANTHER" id="PTHR42933">
    <property type="entry name" value="SLR6095 PROTEIN"/>
    <property type="match status" value="1"/>
</dbReference>
<dbReference type="GO" id="GO:0008170">
    <property type="term" value="F:N-methyltransferase activity"/>
    <property type="evidence" value="ECO:0007669"/>
    <property type="project" value="InterPro"/>
</dbReference>
<evidence type="ECO:0000313" key="10">
    <source>
        <dbReference type="Proteomes" id="UP000027182"/>
    </source>
</evidence>
<reference evidence="9 10" key="1">
    <citation type="submission" date="2013-04" db="EMBL/GenBank/DDBJ databases">
        <authorList>
            <person name="Lin L."/>
            <person name="Zeng Z."/>
            <person name="Xie J."/>
            <person name="Luo L."/>
            <person name="Yang Z."/>
            <person name="Liang W."/>
            <person name="Lin H."/>
            <person name="Dong C."/>
            <person name="Sun Y."/>
        </authorList>
    </citation>
    <scope>NUCLEOTIDE SEQUENCE [LARGE SCALE GENOMIC DNA]</scope>
    <source>
        <strain evidence="9 10">CQ-W70</strain>
    </source>
</reference>
<dbReference type="PATRIC" id="fig|1316930.3.peg.240"/>
<evidence type="ECO:0000256" key="5">
    <source>
        <dbReference type="ARBA" id="ARBA00022747"/>
    </source>
</evidence>
<evidence type="ECO:0000256" key="4">
    <source>
        <dbReference type="ARBA" id="ARBA00022691"/>
    </source>
</evidence>
<dbReference type="REBASE" id="87572">
    <property type="entry name" value="M.Mbo70ORF1155P"/>
</dbReference>
<keyword evidence="3" id="KW-0808">Transferase</keyword>
<dbReference type="Pfam" id="PF02384">
    <property type="entry name" value="N6_Mtase"/>
    <property type="match status" value="1"/>
</dbReference>
<dbReference type="Gene3D" id="3.40.50.150">
    <property type="entry name" value="Vaccinia Virus protein VP39"/>
    <property type="match status" value="1"/>
</dbReference>
<evidence type="ECO:0000259" key="8">
    <source>
        <dbReference type="Pfam" id="PF02384"/>
    </source>
</evidence>
<dbReference type="EMBL" id="CP005933">
    <property type="protein sequence ID" value="AIA33817.1"/>
    <property type="molecule type" value="Genomic_DNA"/>
</dbReference>
<name>A0A059Y876_MYCBV</name>
<dbReference type="KEGG" id="mbq:K668_01155"/>
<dbReference type="CDD" id="cd02440">
    <property type="entry name" value="AdoMet_MTases"/>
    <property type="match status" value="1"/>
</dbReference>
<comment type="catalytic activity">
    <reaction evidence="6">
        <text>a 2'-deoxyadenosine in DNA + S-adenosyl-L-methionine = an N(6)-methyl-2'-deoxyadenosine in DNA + S-adenosyl-L-homocysteine + H(+)</text>
        <dbReference type="Rhea" id="RHEA:15197"/>
        <dbReference type="Rhea" id="RHEA-COMP:12418"/>
        <dbReference type="Rhea" id="RHEA-COMP:12419"/>
        <dbReference type="ChEBI" id="CHEBI:15378"/>
        <dbReference type="ChEBI" id="CHEBI:57856"/>
        <dbReference type="ChEBI" id="CHEBI:59789"/>
        <dbReference type="ChEBI" id="CHEBI:90615"/>
        <dbReference type="ChEBI" id="CHEBI:90616"/>
        <dbReference type="EC" id="2.1.1.72"/>
    </reaction>
</comment>